<dbReference type="InterPro" id="IPR049734">
    <property type="entry name" value="NudC-like_C"/>
</dbReference>
<evidence type="ECO:0000313" key="11">
    <source>
        <dbReference type="EMBL" id="SEK23223.1"/>
    </source>
</evidence>
<dbReference type="InterPro" id="IPR015376">
    <property type="entry name" value="Znr_NADH_PPase"/>
</dbReference>
<dbReference type="AlphaFoldDB" id="A0A1H7FAN8"/>
<dbReference type="PANTHER" id="PTHR42904">
    <property type="entry name" value="NUDIX HYDROLASE, NUDC SUBFAMILY"/>
    <property type="match status" value="1"/>
</dbReference>
<dbReference type="Proteomes" id="UP000199283">
    <property type="component" value="Unassembled WGS sequence"/>
</dbReference>
<dbReference type="EC" id="3.6.1.22" evidence="4"/>
<evidence type="ECO:0000256" key="1">
    <source>
        <dbReference type="ARBA" id="ARBA00001946"/>
    </source>
</evidence>
<evidence type="ECO:0000256" key="9">
    <source>
        <dbReference type="ARBA" id="ARBA00023679"/>
    </source>
</evidence>
<protein>
    <recommendedName>
        <fullName evidence="4">NAD(+) diphosphatase</fullName>
        <ecNumber evidence="4">3.6.1.22</ecNumber>
    </recommendedName>
</protein>
<evidence type="ECO:0000313" key="12">
    <source>
        <dbReference type="Proteomes" id="UP000199283"/>
    </source>
</evidence>
<dbReference type="Gene3D" id="3.90.79.20">
    <property type="match status" value="1"/>
</dbReference>
<comment type="cofactor">
    <cofactor evidence="1">
        <name>Mg(2+)</name>
        <dbReference type="ChEBI" id="CHEBI:18420"/>
    </cofactor>
</comment>
<evidence type="ECO:0000256" key="3">
    <source>
        <dbReference type="ARBA" id="ARBA00009595"/>
    </source>
</evidence>
<dbReference type="GO" id="GO:0019677">
    <property type="term" value="P:NAD+ catabolic process"/>
    <property type="evidence" value="ECO:0007669"/>
    <property type="project" value="TreeGrafter"/>
</dbReference>
<gene>
    <name evidence="11" type="ORF">SAMN04488526_0057</name>
</gene>
<comment type="catalytic activity">
    <reaction evidence="9">
        <text>a 5'-end NAD(+)-phospho-ribonucleoside in mRNA + H2O = a 5'-end phospho-adenosine-phospho-ribonucleoside in mRNA + beta-nicotinamide D-ribonucleotide + 2 H(+)</text>
        <dbReference type="Rhea" id="RHEA:60876"/>
        <dbReference type="Rhea" id="RHEA-COMP:15698"/>
        <dbReference type="Rhea" id="RHEA-COMP:15719"/>
        <dbReference type="ChEBI" id="CHEBI:14649"/>
        <dbReference type="ChEBI" id="CHEBI:15377"/>
        <dbReference type="ChEBI" id="CHEBI:15378"/>
        <dbReference type="ChEBI" id="CHEBI:144029"/>
        <dbReference type="ChEBI" id="CHEBI:144051"/>
    </reaction>
    <physiologicalReaction direction="left-to-right" evidence="9">
        <dbReference type="Rhea" id="RHEA:60877"/>
    </physiologicalReaction>
</comment>
<keyword evidence="6" id="KW-0378">Hydrolase</keyword>
<dbReference type="InterPro" id="IPR015797">
    <property type="entry name" value="NUDIX_hydrolase-like_dom_sf"/>
</dbReference>
<keyword evidence="5" id="KW-0479">Metal-binding</keyword>
<dbReference type="InterPro" id="IPR050241">
    <property type="entry name" value="NAD-cap_RNA_hydrolase_NudC"/>
</dbReference>
<evidence type="ECO:0000259" key="10">
    <source>
        <dbReference type="PROSITE" id="PS51462"/>
    </source>
</evidence>
<sequence length="313" mass="33814">MKHAETVTFGGGGLDRAEDLRRHPEMLSALPVRTLPLWRGKPLLNASRDGLAFIGGPAFTDHGTPVLIGRIDGAAIFARDVSALRVEDVSDMLGGFTDTSEQTHVDLPDGTAFAELRQAMTRLSPLDAEIAATAKGVLDWHRTHGFCANCGSPTDAGKAGWMRGCAGCGRMHFPRTDPVVIMLITRGNSVLLGRSPAWPEGFFSCLAGFMEPGETLEAAVRREVWEETGIRVGPVSYLSSQPWPFPGSLMLGAHGEAISEQIEIDPEEIAEAIWLSREDMAEVLAGNHARILPAREGAIAHFLLQNWLADTLD</sequence>
<dbReference type="GO" id="GO:0046872">
    <property type="term" value="F:metal ion binding"/>
    <property type="evidence" value="ECO:0007669"/>
    <property type="project" value="UniProtKB-KW"/>
</dbReference>
<dbReference type="OrthoDB" id="9791656at2"/>
<evidence type="ECO:0000256" key="6">
    <source>
        <dbReference type="ARBA" id="ARBA00022801"/>
    </source>
</evidence>
<dbReference type="GO" id="GO:0006742">
    <property type="term" value="P:NADP+ catabolic process"/>
    <property type="evidence" value="ECO:0007669"/>
    <property type="project" value="TreeGrafter"/>
</dbReference>
<dbReference type="Gene3D" id="3.90.79.10">
    <property type="entry name" value="Nucleoside Triphosphate Pyrophosphohydrolase"/>
    <property type="match status" value="1"/>
</dbReference>
<dbReference type="InterPro" id="IPR015375">
    <property type="entry name" value="NADH_PPase-like_N"/>
</dbReference>
<dbReference type="PROSITE" id="PS51462">
    <property type="entry name" value="NUDIX"/>
    <property type="match status" value="1"/>
</dbReference>
<dbReference type="InterPro" id="IPR020084">
    <property type="entry name" value="NUDIX_hydrolase_CS"/>
</dbReference>
<dbReference type="RefSeq" id="WP_092758682.1">
    <property type="nucleotide sequence ID" value="NZ_FNZQ01000001.1"/>
</dbReference>
<feature type="domain" description="Nudix hydrolase" evidence="10">
    <location>
        <begin position="174"/>
        <end position="305"/>
    </location>
</feature>
<dbReference type="GO" id="GO:0005829">
    <property type="term" value="C:cytosol"/>
    <property type="evidence" value="ECO:0007669"/>
    <property type="project" value="TreeGrafter"/>
</dbReference>
<name>A0A1H7FAN8_9RHOB</name>
<dbReference type="STRING" id="188906.SAMN04488526_0057"/>
<dbReference type="CDD" id="cd03429">
    <property type="entry name" value="NUDIX_NADH_pyrophosphatase_Nudt13"/>
    <property type="match status" value="1"/>
</dbReference>
<reference evidence="11 12" key="1">
    <citation type="submission" date="2016-10" db="EMBL/GenBank/DDBJ databases">
        <authorList>
            <person name="de Groot N.N."/>
        </authorList>
    </citation>
    <scope>NUCLEOTIDE SEQUENCE [LARGE SCALE GENOMIC DNA]</scope>
    <source>
        <strain evidence="11 12">DSM 14858</strain>
    </source>
</reference>
<dbReference type="Pfam" id="PF09296">
    <property type="entry name" value="NUDIX-like"/>
    <property type="match status" value="1"/>
</dbReference>
<keyword evidence="12" id="KW-1185">Reference proteome</keyword>
<organism evidence="11 12">
    <name type="scientific">Jannaschia helgolandensis</name>
    <dbReference type="NCBI Taxonomy" id="188906"/>
    <lineage>
        <taxon>Bacteria</taxon>
        <taxon>Pseudomonadati</taxon>
        <taxon>Pseudomonadota</taxon>
        <taxon>Alphaproteobacteria</taxon>
        <taxon>Rhodobacterales</taxon>
        <taxon>Roseobacteraceae</taxon>
        <taxon>Jannaschia</taxon>
    </lineage>
</organism>
<dbReference type="GO" id="GO:0035529">
    <property type="term" value="F:NADH pyrophosphatase activity"/>
    <property type="evidence" value="ECO:0007669"/>
    <property type="project" value="TreeGrafter"/>
</dbReference>
<dbReference type="PANTHER" id="PTHR42904:SF6">
    <property type="entry name" value="NAD-CAPPED RNA HYDROLASE NUDT12"/>
    <property type="match status" value="1"/>
</dbReference>
<evidence type="ECO:0000256" key="8">
    <source>
        <dbReference type="ARBA" id="ARBA00023027"/>
    </source>
</evidence>
<dbReference type="Pfam" id="PF00293">
    <property type="entry name" value="NUDIX"/>
    <property type="match status" value="1"/>
</dbReference>
<dbReference type="InterPro" id="IPR000086">
    <property type="entry name" value="NUDIX_hydrolase_dom"/>
</dbReference>
<comment type="similarity">
    <text evidence="3">Belongs to the Nudix hydrolase family. NudC subfamily.</text>
</comment>
<comment type="cofactor">
    <cofactor evidence="2">
        <name>Zn(2+)</name>
        <dbReference type="ChEBI" id="CHEBI:29105"/>
    </cofactor>
</comment>
<dbReference type="PROSITE" id="PS00893">
    <property type="entry name" value="NUDIX_BOX"/>
    <property type="match status" value="1"/>
</dbReference>
<evidence type="ECO:0000256" key="5">
    <source>
        <dbReference type="ARBA" id="ARBA00022723"/>
    </source>
</evidence>
<keyword evidence="7" id="KW-0460">Magnesium</keyword>
<accession>A0A1H7FAN8</accession>
<dbReference type="NCBIfam" id="NF001299">
    <property type="entry name" value="PRK00241.1"/>
    <property type="match status" value="1"/>
</dbReference>
<keyword evidence="8" id="KW-0520">NAD</keyword>
<evidence type="ECO:0000256" key="4">
    <source>
        <dbReference type="ARBA" id="ARBA00012381"/>
    </source>
</evidence>
<proteinExistence type="inferred from homology"/>
<dbReference type="EMBL" id="FNZQ01000001">
    <property type="protein sequence ID" value="SEK23223.1"/>
    <property type="molecule type" value="Genomic_DNA"/>
</dbReference>
<evidence type="ECO:0000256" key="2">
    <source>
        <dbReference type="ARBA" id="ARBA00001947"/>
    </source>
</evidence>
<dbReference type="SUPFAM" id="SSF55811">
    <property type="entry name" value="Nudix"/>
    <property type="match status" value="1"/>
</dbReference>
<evidence type="ECO:0000256" key="7">
    <source>
        <dbReference type="ARBA" id="ARBA00022842"/>
    </source>
</evidence>
<dbReference type="Pfam" id="PF09297">
    <property type="entry name" value="Zn_ribbon_NUD"/>
    <property type="match status" value="1"/>
</dbReference>